<dbReference type="AlphaFoldDB" id="A0A5M6CYK8"/>
<sequence>MTTESNFGANIFEVLKEVIDPEIGLNIVDLGLVYEVALSEDKTITINMTLTSPGCPMGQMITNAVTNVLEKNYPGYKIIVELVWIPMWDSDMISEAGQAQLNGGYQSQNRDHGGSLWDHFF</sequence>
<dbReference type="Gene3D" id="3.30.300.130">
    <property type="entry name" value="Fe-S cluster assembly (FSCA)"/>
    <property type="match status" value="1"/>
</dbReference>
<accession>A0A5M6CYK8</accession>
<organism evidence="2 3">
    <name type="scientific">Adhaeribacter rhizoryzae</name>
    <dbReference type="NCBI Taxonomy" id="2607907"/>
    <lineage>
        <taxon>Bacteria</taxon>
        <taxon>Pseudomonadati</taxon>
        <taxon>Bacteroidota</taxon>
        <taxon>Cytophagia</taxon>
        <taxon>Cytophagales</taxon>
        <taxon>Hymenobacteraceae</taxon>
        <taxon>Adhaeribacter</taxon>
    </lineage>
</organism>
<evidence type="ECO:0000313" key="3">
    <source>
        <dbReference type="Proteomes" id="UP000323426"/>
    </source>
</evidence>
<reference evidence="2 3" key="1">
    <citation type="submission" date="2019-09" db="EMBL/GenBank/DDBJ databases">
        <title>Genome sequence and assembly of Adhaeribacter sp.</title>
        <authorList>
            <person name="Chhetri G."/>
        </authorList>
    </citation>
    <scope>NUCLEOTIDE SEQUENCE [LARGE SCALE GENOMIC DNA]</scope>
    <source>
        <strain evidence="2 3">DK36</strain>
    </source>
</reference>
<dbReference type="PANTHER" id="PTHR42831:SF1">
    <property type="entry name" value="FE-S PROTEIN MATURATION AUXILIARY FACTOR YITW"/>
    <property type="match status" value="1"/>
</dbReference>
<gene>
    <name evidence="2" type="ORF">F0145_23545</name>
</gene>
<feature type="domain" description="MIP18 family-like" evidence="1">
    <location>
        <begin position="9"/>
        <end position="75"/>
    </location>
</feature>
<dbReference type="InterPro" id="IPR034904">
    <property type="entry name" value="FSCA_dom_sf"/>
</dbReference>
<dbReference type="SUPFAM" id="SSF117916">
    <property type="entry name" value="Fe-S cluster assembly (FSCA) domain-like"/>
    <property type="match status" value="1"/>
</dbReference>
<proteinExistence type="predicted"/>
<evidence type="ECO:0000259" key="1">
    <source>
        <dbReference type="Pfam" id="PF01883"/>
    </source>
</evidence>
<comment type="caution">
    <text evidence="2">The sequence shown here is derived from an EMBL/GenBank/DDBJ whole genome shotgun (WGS) entry which is preliminary data.</text>
</comment>
<dbReference type="RefSeq" id="WP_150092654.1">
    <property type="nucleotide sequence ID" value="NZ_VWSF01000029.1"/>
</dbReference>
<protein>
    <submittedName>
        <fullName evidence="2">Metal-sulfur cluster assembly factor</fullName>
    </submittedName>
</protein>
<dbReference type="InterPro" id="IPR052339">
    <property type="entry name" value="Fe-S_Maturation_MIP18"/>
</dbReference>
<dbReference type="Pfam" id="PF01883">
    <property type="entry name" value="FeS_assembly_P"/>
    <property type="match status" value="1"/>
</dbReference>
<dbReference type="InterPro" id="IPR002744">
    <property type="entry name" value="MIP18-like"/>
</dbReference>
<dbReference type="Proteomes" id="UP000323426">
    <property type="component" value="Unassembled WGS sequence"/>
</dbReference>
<evidence type="ECO:0000313" key="2">
    <source>
        <dbReference type="EMBL" id="KAA5539966.1"/>
    </source>
</evidence>
<dbReference type="PANTHER" id="PTHR42831">
    <property type="entry name" value="FE-S PROTEIN MATURATION AUXILIARY FACTOR YITW"/>
    <property type="match status" value="1"/>
</dbReference>
<dbReference type="EMBL" id="VWSF01000029">
    <property type="protein sequence ID" value="KAA5539966.1"/>
    <property type="molecule type" value="Genomic_DNA"/>
</dbReference>
<keyword evidence="3" id="KW-1185">Reference proteome</keyword>
<name>A0A5M6CYK8_9BACT</name>